<keyword evidence="3" id="KW-0396">Initiation factor</keyword>
<protein>
    <submittedName>
        <fullName evidence="3">Eukaryotic translation initiation factor 3, subunit 3 gamma</fullName>
    </submittedName>
</protein>
<dbReference type="Pfam" id="PF01398">
    <property type="entry name" value="JAB"/>
    <property type="match status" value="1"/>
</dbReference>
<keyword evidence="1" id="KW-1133">Transmembrane helix</keyword>
<reference evidence="3" key="2">
    <citation type="submission" date="2009-03" db="EMBL/GenBank/DDBJ databases">
        <authorList>
            <person name="Gang L."/>
        </authorList>
    </citation>
    <scope>NUCLEOTIDE SEQUENCE</scope>
    <source>
        <strain evidence="3">Anhui</strain>
    </source>
</reference>
<accession>C1LJX2</accession>
<evidence type="ECO:0000313" key="3">
    <source>
        <dbReference type="EMBL" id="CAX75000.1"/>
    </source>
</evidence>
<evidence type="ECO:0000259" key="2">
    <source>
        <dbReference type="Pfam" id="PF01398"/>
    </source>
</evidence>
<dbReference type="EMBL" id="FN319272">
    <property type="protein sequence ID" value="CAX75000.1"/>
    <property type="molecule type" value="mRNA"/>
</dbReference>
<dbReference type="InterPro" id="IPR000555">
    <property type="entry name" value="JAMM/MPN+_dom"/>
</dbReference>
<dbReference type="Gene3D" id="3.40.140.10">
    <property type="entry name" value="Cytidine Deaminase, domain 2"/>
    <property type="match status" value="1"/>
</dbReference>
<reference evidence="3" key="1">
    <citation type="journal article" date="2009" name="Nature">
        <title>The Schistosoma japonicum genome reveals features of host-parasite interplay.</title>
        <authorList>
            <person name="Liu F."/>
            <person name="Zhou Y."/>
            <person name="Wang Z.Q."/>
            <person name="Lu G."/>
            <person name="Zheng H."/>
            <person name="Brindley P.J."/>
            <person name="McManus D.P."/>
            <person name="Blair D."/>
            <person name="Zhang Q.H."/>
            <person name="Zhong Y."/>
            <person name="Wang S."/>
            <person name="Han Z.G."/>
            <person name="Chen Z."/>
        </authorList>
    </citation>
    <scope>NUCLEOTIDE SEQUENCE</scope>
    <source>
        <strain evidence="3">Anhui</strain>
    </source>
</reference>
<dbReference type="AlphaFoldDB" id="C1LJX2"/>
<keyword evidence="3" id="KW-0648">Protein biosynthesis</keyword>
<sequence>MDYQSKISKPIDTVQVEGKVFLKMIKHYEEESVSSQNFVNGVLLGLAQGSRLEITNCFPLPKTQDDDPNANDALITYEANMIRNLRQVSRDNLTFYFSYKLTISTWDFTKLVLVVFLLIALISKTFINAKVTFPNPCFLLMIRQELVEVKLV</sequence>
<dbReference type="GO" id="GO:0008237">
    <property type="term" value="F:metallopeptidase activity"/>
    <property type="evidence" value="ECO:0007669"/>
    <property type="project" value="InterPro"/>
</dbReference>
<feature type="domain" description="JAB1/MPN/MOV34 metalloenzyme" evidence="2">
    <location>
        <begin position="12"/>
        <end position="90"/>
    </location>
</feature>
<organism evidence="3">
    <name type="scientific">Schistosoma japonicum</name>
    <name type="common">Blood fluke</name>
    <dbReference type="NCBI Taxonomy" id="6182"/>
    <lineage>
        <taxon>Eukaryota</taxon>
        <taxon>Metazoa</taxon>
        <taxon>Spiralia</taxon>
        <taxon>Lophotrochozoa</taxon>
        <taxon>Platyhelminthes</taxon>
        <taxon>Trematoda</taxon>
        <taxon>Digenea</taxon>
        <taxon>Strigeidida</taxon>
        <taxon>Schistosomatoidea</taxon>
        <taxon>Schistosomatidae</taxon>
        <taxon>Schistosoma</taxon>
    </lineage>
</organism>
<feature type="transmembrane region" description="Helical" evidence="1">
    <location>
        <begin position="108"/>
        <end position="127"/>
    </location>
</feature>
<dbReference type="GO" id="GO:0003743">
    <property type="term" value="F:translation initiation factor activity"/>
    <property type="evidence" value="ECO:0007669"/>
    <property type="project" value="UniProtKB-KW"/>
</dbReference>
<keyword evidence="1" id="KW-0812">Transmembrane</keyword>
<name>C1LJX2_SCHJA</name>
<gene>
    <name evidence="3" type="primary">Eif3s3</name>
</gene>
<proteinExistence type="evidence at transcript level"/>
<keyword evidence="1" id="KW-0472">Membrane</keyword>
<evidence type="ECO:0000256" key="1">
    <source>
        <dbReference type="SAM" id="Phobius"/>
    </source>
</evidence>